<reference evidence="2" key="1">
    <citation type="journal article" date="2022" name="Proc. Natl. Acad. Sci. U.S.A.">
        <title>Life cycle and functional genomics of the unicellular red alga Galdieria for elucidating algal and plant evolution and industrial use.</title>
        <authorList>
            <person name="Hirooka S."/>
            <person name="Itabashi T."/>
            <person name="Ichinose T.M."/>
            <person name="Onuma R."/>
            <person name="Fujiwara T."/>
            <person name="Yamashita S."/>
            <person name="Jong L.W."/>
            <person name="Tomita R."/>
            <person name="Iwane A.H."/>
            <person name="Miyagishima S.Y."/>
        </authorList>
    </citation>
    <scope>NUCLEOTIDE SEQUENCE</scope>
    <source>
        <strain evidence="2">NBRC 102759</strain>
    </source>
</reference>
<protein>
    <submittedName>
        <fullName evidence="2">Uncharacterized protein</fullName>
    </submittedName>
</protein>
<reference evidence="2" key="2">
    <citation type="submission" date="2022-01" db="EMBL/GenBank/DDBJ databases">
        <authorList>
            <person name="Hirooka S."/>
            <person name="Miyagishima S.Y."/>
        </authorList>
    </citation>
    <scope>NUCLEOTIDE SEQUENCE</scope>
    <source>
        <strain evidence="2">NBRC 102759</strain>
    </source>
</reference>
<feature type="region of interest" description="Disordered" evidence="1">
    <location>
        <begin position="1"/>
        <end position="53"/>
    </location>
</feature>
<comment type="caution">
    <text evidence="2">The sequence shown here is derived from an EMBL/GenBank/DDBJ whole genome shotgun (WGS) entry which is preliminary data.</text>
</comment>
<keyword evidence="3" id="KW-1185">Reference proteome</keyword>
<evidence type="ECO:0000256" key="1">
    <source>
        <dbReference type="SAM" id="MobiDB-lite"/>
    </source>
</evidence>
<evidence type="ECO:0000313" key="3">
    <source>
        <dbReference type="Proteomes" id="UP001061958"/>
    </source>
</evidence>
<evidence type="ECO:0000313" key="2">
    <source>
        <dbReference type="EMBL" id="GJQ13683.1"/>
    </source>
</evidence>
<sequence>MKQTVAKGSNPVDIHSSQSLNNDTDRKVTKNLQEENEKQTTRSDGEDDNSSRPFETVLKACSAPSCSESLLLGISPQGYMFKRTRNNFRKIEKTSIQKESWQQTLDAETPPYLSPQRKELKQAFEYY</sequence>
<name>A0A9C7PZJ6_9RHOD</name>
<feature type="compositionally biased region" description="Basic and acidic residues" evidence="1">
    <location>
        <begin position="23"/>
        <end position="44"/>
    </location>
</feature>
<organism evidence="2 3">
    <name type="scientific">Galdieria partita</name>
    <dbReference type="NCBI Taxonomy" id="83374"/>
    <lineage>
        <taxon>Eukaryota</taxon>
        <taxon>Rhodophyta</taxon>
        <taxon>Bangiophyceae</taxon>
        <taxon>Galdieriales</taxon>
        <taxon>Galdieriaceae</taxon>
        <taxon>Galdieria</taxon>
    </lineage>
</organism>
<accession>A0A9C7PZJ6</accession>
<dbReference type="OrthoDB" id="10310194at2759"/>
<dbReference type="EMBL" id="BQMJ01000046">
    <property type="protein sequence ID" value="GJQ13683.1"/>
    <property type="molecule type" value="Genomic_DNA"/>
</dbReference>
<gene>
    <name evidence="2" type="ORF">GpartN1_g5474.t1</name>
</gene>
<dbReference type="Proteomes" id="UP001061958">
    <property type="component" value="Unassembled WGS sequence"/>
</dbReference>
<dbReference type="AlphaFoldDB" id="A0A9C7PZJ6"/>
<proteinExistence type="predicted"/>